<keyword evidence="1" id="KW-0175">Coiled coil</keyword>
<evidence type="ECO:0000313" key="4">
    <source>
        <dbReference type="Proteomes" id="UP000009168"/>
    </source>
</evidence>
<name>I7M4L8_TETTS</name>
<dbReference type="AlphaFoldDB" id="I7M4L8"/>
<protein>
    <submittedName>
        <fullName evidence="3">Uncharacterized protein</fullName>
    </submittedName>
</protein>
<gene>
    <name evidence="3" type="ORF">TTHERM_00495980</name>
</gene>
<accession>I7M4L8</accession>
<evidence type="ECO:0000256" key="2">
    <source>
        <dbReference type="SAM" id="MobiDB-lite"/>
    </source>
</evidence>
<evidence type="ECO:0000256" key="1">
    <source>
        <dbReference type="SAM" id="Coils"/>
    </source>
</evidence>
<reference evidence="4" key="1">
    <citation type="journal article" date="2006" name="PLoS Biol.">
        <title>Macronuclear genome sequence of the ciliate Tetrahymena thermophila, a model eukaryote.</title>
        <authorList>
            <person name="Eisen J.A."/>
            <person name="Coyne R.S."/>
            <person name="Wu M."/>
            <person name="Wu D."/>
            <person name="Thiagarajan M."/>
            <person name="Wortman J.R."/>
            <person name="Badger J.H."/>
            <person name="Ren Q."/>
            <person name="Amedeo P."/>
            <person name="Jones K.M."/>
            <person name="Tallon L.J."/>
            <person name="Delcher A.L."/>
            <person name="Salzberg S.L."/>
            <person name="Silva J.C."/>
            <person name="Haas B.J."/>
            <person name="Majoros W.H."/>
            <person name="Farzad M."/>
            <person name="Carlton J.M."/>
            <person name="Smith R.K. Jr."/>
            <person name="Garg J."/>
            <person name="Pearlman R.E."/>
            <person name="Karrer K.M."/>
            <person name="Sun L."/>
            <person name="Manning G."/>
            <person name="Elde N.C."/>
            <person name="Turkewitz A.P."/>
            <person name="Asai D.J."/>
            <person name="Wilkes D.E."/>
            <person name="Wang Y."/>
            <person name="Cai H."/>
            <person name="Collins K."/>
            <person name="Stewart B.A."/>
            <person name="Lee S.R."/>
            <person name="Wilamowska K."/>
            <person name="Weinberg Z."/>
            <person name="Ruzzo W.L."/>
            <person name="Wloga D."/>
            <person name="Gaertig J."/>
            <person name="Frankel J."/>
            <person name="Tsao C.-C."/>
            <person name="Gorovsky M.A."/>
            <person name="Keeling P.J."/>
            <person name="Waller R.F."/>
            <person name="Patron N.J."/>
            <person name="Cherry J.M."/>
            <person name="Stover N.A."/>
            <person name="Krieger C.J."/>
            <person name="del Toro C."/>
            <person name="Ryder H.F."/>
            <person name="Williamson S.C."/>
            <person name="Barbeau R.A."/>
            <person name="Hamilton E.P."/>
            <person name="Orias E."/>
        </authorList>
    </citation>
    <scope>NUCLEOTIDE SEQUENCE [LARGE SCALE GENOMIC DNA]</scope>
    <source>
        <strain evidence="4">SB210</strain>
    </source>
</reference>
<feature type="region of interest" description="Disordered" evidence="2">
    <location>
        <begin position="328"/>
        <end position="356"/>
    </location>
</feature>
<dbReference type="GeneID" id="7829364"/>
<dbReference type="RefSeq" id="XP_001027886.2">
    <property type="nucleotide sequence ID" value="XM_001027886.2"/>
</dbReference>
<dbReference type="KEGG" id="tet:TTHERM_00495980"/>
<dbReference type="InParanoid" id="I7M4L8"/>
<proteinExistence type="predicted"/>
<keyword evidence="4" id="KW-1185">Reference proteome</keyword>
<organism evidence="3 4">
    <name type="scientific">Tetrahymena thermophila (strain SB210)</name>
    <dbReference type="NCBI Taxonomy" id="312017"/>
    <lineage>
        <taxon>Eukaryota</taxon>
        <taxon>Sar</taxon>
        <taxon>Alveolata</taxon>
        <taxon>Ciliophora</taxon>
        <taxon>Intramacronucleata</taxon>
        <taxon>Oligohymenophorea</taxon>
        <taxon>Hymenostomatida</taxon>
        <taxon>Tetrahymenina</taxon>
        <taxon>Tetrahymenidae</taxon>
        <taxon>Tetrahymena</taxon>
    </lineage>
</organism>
<feature type="coiled-coil region" evidence="1">
    <location>
        <begin position="139"/>
        <end position="166"/>
    </location>
</feature>
<sequence>MQNSITANRARISIYNFQNEVNALLQQQEMLEEENNQLKQRLKTKNEELLLKITNSLPKSFTDNFLTGLKKQSLHLDMVGDIAMSSILNDQFETTCSKQAQSDILYLRSIIQIQKEKLKTAEAKIIELNDFVRQQDSLLTQTKELLKSKCAKIQLLEEQLQEEQNHLVCLPLQQQEIKQQQYQFKKFMETEEEEFDFALQIEESRRSLLERGFQGDLCTLSPSDINETKKENSNYMYRLQNQNNILYNKDSVNLSSRLSAERIPSQRILQNNKKILNQISQQQSACNSSRFKSDVNNDIRKSYDRNTGPTNINVYQVSPFNYNQVTKTETTPHKRQNSISNGRRRSRAERLQKSTSSMIIYTSNEYNTFNPLN</sequence>
<dbReference type="EMBL" id="GG662212">
    <property type="protein sequence ID" value="EAS07644.2"/>
    <property type="molecule type" value="Genomic_DNA"/>
</dbReference>
<dbReference type="Proteomes" id="UP000009168">
    <property type="component" value="Unassembled WGS sequence"/>
</dbReference>
<evidence type="ECO:0000313" key="3">
    <source>
        <dbReference type="EMBL" id="EAS07644.2"/>
    </source>
</evidence>
<feature type="coiled-coil region" evidence="1">
    <location>
        <begin position="14"/>
        <end position="48"/>
    </location>
</feature>